<gene>
    <name evidence="2" type="ORF">BD749_2012</name>
</gene>
<protein>
    <recommendedName>
        <fullName evidence="4">Lipid A 3-O-deacylase PagL</fullName>
    </recommendedName>
</protein>
<dbReference type="AlphaFoldDB" id="A0A2N3UBY1"/>
<evidence type="ECO:0000256" key="1">
    <source>
        <dbReference type="SAM" id="SignalP"/>
    </source>
</evidence>
<feature type="signal peptide" evidence="1">
    <location>
        <begin position="1"/>
        <end position="23"/>
    </location>
</feature>
<evidence type="ECO:0000313" key="3">
    <source>
        <dbReference type="Proteomes" id="UP000233782"/>
    </source>
</evidence>
<feature type="chain" id="PRO_5014852741" description="Lipid A 3-O-deacylase PagL" evidence="1">
    <location>
        <begin position="24"/>
        <end position="188"/>
    </location>
</feature>
<organism evidence="2 3">
    <name type="scientific">Pontibacter ramchanderi</name>
    <dbReference type="NCBI Taxonomy" id="1179743"/>
    <lineage>
        <taxon>Bacteria</taxon>
        <taxon>Pseudomonadati</taxon>
        <taxon>Bacteroidota</taxon>
        <taxon>Cytophagia</taxon>
        <taxon>Cytophagales</taxon>
        <taxon>Hymenobacteraceae</taxon>
        <taxon>Pontibacter</taxon>
    </lineage>
</organism>
<keyword evidence="3" id="KW-1185">Reference proteome</keyword>
<evidence type="ECO:0000313" key="2">
    <source>
        <dbReference type="EMBL" id="PKV66877.1"/>
    </source>
</evidence>
<evidence type="ECO:0008006" key="4">
    <source>
        <dbReference type="Google" id="ProtNLM"/>
    </source>
</evidence>
<keyword evidence="1" id="KW-0732">Signal</keyword>
<dbReference type="RefSeq" id="WP_101444192.1">
    <property type="nucleotide sequence ID" value="NZ_PJMU01000002.1"/>
</dbReference>
<reference evidence="2 3" key="1">
    <citation type="submission" date="2017-12" db="EMBL/GenBank/DDBJ databases">
        <title>Genomic Encyclopedia of Type Strains, Phase III (KMG-III): the genomes of soil and plant-associated and newly described type strains.</title>
        <authorList>
            <person name="Whitman W."/>
        </authorList>
    </citation>
    <scope>NUCLEOTIDE SEQUENCE [LARGE SCALE GENOMIC DNA]</scope>
    <source>
        <strain evidence="2 3">LP43</strain>
    </source>
</reference>
<accession>A0A2N3UBY1</accession>
<sequence>MNRNRACIGLLLLFLFFSPNLSAQHQKGAHTQSHTSTESSDTHKLRHNRLSVLLYHSYVRIRAPQGPHLVVIPSIGLDYEYWFTHQFGLGIHNDLIFTHKIQEDLLSDNAFPFLSSLDALCRIHKGLVLVLGPGVEFEHKEHLFFFRGGLEYEINLGGHWDVCPTIFYDNRRHAYNTSSIGIGIGKTF</sequence>
<name>A0A2N3UBY1_9BACT</name>
<dbReference type="Proteomes" id="UP000233782">
    <property type="component" value="Unassembled WGS sequence"/>
</dbReference>
<dbReference type="OrthoDB" id="978692at2"/>
<comment type="caution">
    <text evidence="2">The sequence shown here is derived from an EMBL/GenBank/DDBJ whole genome shotgun (WGS) entry which is preliminary data.</text>
</comment>
<dbReference type="EMBL" id="PJMU01000002">
    <property type="protein sequence ID" value="PKV66877.1"/>
    <property type="molecule type" value="Genomic_DNA"/>
</dbReference>
<proteinExistence type="predicted"/>